<keyword evidence="1" id="KW-1133">Transmembrane helix</keyword>
<reference evidence="2 5" key="1">
    <citation type="journal article" date="2015" name="Genome Announc.">
        <title>Complete genome sequences for 35 biothreat assay-relevant bacillus species.</title>
        <authorList>
            <person name="Johnson S.L."/>
            <person name="Daligault H.E."/>
            <person name="Davenport K.W."/>
            <person name="Jaissle J."/>
            <person name="Frey K.G."/>
            <person name="Ladner J.T."/>
            <person name="Broomall S.M."/>
            <person name="Bishop-Lilly K.A."/>
            <person name="Bruce D.C."/>
            <person name="Gibbons H.S."/>
            <person name="Coyne S.R."/>
            <person name="Lo C.C."/>
            <person name="Meincke L."/>
            <person name="Munk A.C."/>
            <person name="Koroleva G.I."/>
            <person name="Rosenzweig C.N."/>
            <person name="Palacios G.F."/>
            <person name="Redden C.L."/>
            <person name="Minogue T.D."/>
            <person name="Chain P.S."/>
        </authorList>
    </citation>
    <scope>NUCLEOTIDE SEQUENCE [LARGE SCALE GENOMIC DNA]</scope>
    <source>
        <strain evidence="2 5">HD1011</strain>
        <plasmid evidence="2 5">2</plasmid>
    </source>
</reference>
<reference evidence="4 6" key="3">
    <citation type="submission" date="2020-05" db="EMBL/GenBank/DDBJ databases">
        <title>FDA dAtabase for Regulatory Grade micrObial Sequences (FDA-ARGOS): Supporting development and validation of Infectious Disease Dx tests.</title>
        <authorList>
            <person name="Nelson B."/>
            <person name="Plummer A."/>
            <person name="Tallon L."/>
            <person name="Sadzewicz L."/>
            <person name="Zhao X."/>
            <person name="Vavikolanu K."/>
            <person name="Mehta A."/>
            <person name="Aluvathingal J."/>
            <person name="Nadendla S."/>
            <person name="Myers T."/>
            <person name="Yan Y."/>
            <person name="Sichtig H."/>
        </authorList>
    </citation>
    <scope>NUCLEOTIDE SEQUENCE [LARGE SCALE GENOMIC DNA]</scope>
    <source>
        <strain evidence="4 6">FDAARGOS_795</strain>
        <plasmid evidence="4 6">unnamed3</plasmid>
    </source>
</reference>
<evidence type="ECO:0000313" key="2">
    <source>
        <dbReference type="EMBL" id="AJG74012.1"/>
    </source>
</evidence>
<feature type="transmembrane region" description="Helical" evidence="1">
    <location>
        <begin position="6"/>
        <end position="25"/>
    </location>
</feature>
<dbReference type="AlphaFoldDB" id="A0A0B5NKU5"/>
<organism evidence="4 6">
    <name type="scientific">Bacillus thuringiensis</name>
    <dbReference type="NCBI Taxonomy" id="1428"/>
    <lineage>
        <taxon>Bacteria</taxon>
        <taxon>Bacillati</taxon>
        <taxon>Bacillota</taxon>
        <taxon>Bacilli</taxon>
        <taxon>Bacillales</taxon>
        <taxon>Bacillaceae</taxon>
        <taxon>Bacillus</taxon>
        <taxon>Bacillus cereus group</taxon>
    </lineage>
</organism>
<evidence type="ECO:0000313" key="4">
    <source>
        <dbReference type="EMBL" id="QKH22769.1"/>
    </source>
</evidence>
<keyword evidence="1" id="KW-0472">Membrane</keyword>
<feature type="transmembrane region" description="Helical" evidence="1">
    <location>
        <begin position="107"/>
        <end position="126"/>
    </location>
</feature>
<evidence type="ECO:0000313" key="3">
    <source>
        <dbReference type="EMBL" id="MDR4174893.1"/>
    </source>
</evidence>
<dbReference type="EMBL" id="CP053979">
    <property type="protein sequence ID" value="QKH22769.1"/>
    <property type="molecule type" value="Genomic_DNA"/>
</dbReference>
<gene>
    <name evidence="2" type="ORF">BF38_5788</name>
    <name evidence="3" type="ORF">FO599_01940</name>
    <name evidence="4" type="ORF">FOC89_01930</name>
</gene>
<reference evidence="3" key="2">
    <citation type="submission" date="2019-07" db="EMBL/GenBank/DDBJ databases">
        <title>Phylogenomic Reclassification of ATCC Bacillus Strains and Various Taxa within the Genus Bacillus.</title>
        <authorList>
            <person name="Riojas M.A."/>
            <person name="Frank A.M."/>
            <person name="Fenn S.L."/>
            <person name="King S.P."/>
            <person name="Brower S.M."/>
            <person name="Hazbon M.H."/>
        </authorList>
    </citation>
    <scope>NUCLEOTIDE SEQUENCE</scope>
    <source>
        <strain evidence="3">ATCC 35646</strain>
    </source>
</reference>
<proteinExistence type="predicted"/>
<dbReference type="EMBL" id="CP009334">
    <property type="protein sequence ID" value="AJG74012.1"/>
    <property type="molecule type" value="Genomic_DNA"/>
</dbReference>
<geneLocation type="plasmid" evidence="2 5">
    <name>2</name>
</geneLocation>
<dbReference type="KEGG" id="btw:BF38_5788"/>
<evidence type="ECO:0000313" key="6">
    <source>
        <dbReference type="Proteomes" id="UP000501107"/>
    </source>
</evidence>
<keyword evidence="4" id="KW-0614">Plasmid</keyword>
<keyword evidence="1" id="KW-0812">Transmembrane</keyword>
<geneLocation type="plasmid" evidence="4 6">
    <name>unnamed3</name>
</geneLocation>
<dbReference type="Proteomes" id="UP000501107">
    <property type="component" value="Plasmid unnamed3"/>
</dbReference>
<protein>
    <submittedName>
        <fullName evidence="2">Membrane protein</fullName>
    </submittedName>
</protein>
<accession>A0A0B5NKU5</accession>
<evidence type="ECO:0000256" key="1">
    <source>
        <dbReference type="SAM" id="Phobius"/>
    </source>
</evidence>
<dbReference type="EMBL" id="VKQN01000001">
    <property type="protein sequence ID" value="MDR4174893.1"/>
    <property type="molecule type" value="Genomic_DNA"/>
</dbReference>
<dbReference type="Proteomes" id="UP001181533">
    <property type="component" value="Unassembled WGS sequence"/>
</dbReference>
<evidence type="ECO:0000313" key="5">
    <source>
        <dbReference type="Proteomes" id="UP000031876"/>
    </source>
</evidence>
<feature type="transmembrane region" description="Helical" evidence="1">
    <location>
        <begin position="67"/>
        <end position="86"/>
    </location>
</feature>
<name>A0A0B5NKU5_BACTU</name>
<feature type="transmembrane region" description="Helical" evidence="1">
    <location>
        <begin position="37"/>
        <end position="55"/>
    </location>
</feature>
<sequence>MVFTSVNVLIFLTVATVFVYFYYGYKARKQGNSREEMFGFFIGILIAIISSLALIDIDKVVISKDRLHVIIVLASFLALTVLNLFMRYKWHIQGLREFRLHLNVGRILILVCVGIMIFKTHVSWVHHV</sequence>
<dbReference type="RefSeq" id="WP_000232241.1">
    <property type="nucleotide sequence ID" value="NZ_CP009334.1"/>
</dbReference>
<dbReference type="Proteomes" id="UP000031876">
    <property type="component" value="Plasmid 2"/>
</dbReference>